<feature type="transmembrane region" description="Helical" evidence="1">
    <location>
        <begin position="76"/>
        <end position="94"/>
    </location>
</feature>
<comment type="caution">
    <text evidence="2">The sequence shown here is derived from an EMBL/GenBank/DDBJ whole genome shotgun (WGS) entry which is preliminary data.</text>
</comment>
<accession>A0A0V1K147</accession>
<name>A0A0V1K147_TRIPS</name>
<dbReference type="AlphaFoldDB" id="A0A0V1K147"/>
<dbReference type="EMBL" id="JYDV01000023">
    <property type="protein sequence ID" value="KRZ40954.1"/>
    <property type="molecule type" value="Genomic_DNA"/>
</dbReference>
<sequence>MHIHIPLSSYLHDFSDRWRITLNSAISTSNSSQMSLICVYMVGPSTKQDRSVKQLSAVEKQVATSTSLAISTIQNLWGWMLCIFSLLLYIQNVEQMYQVSSSSKKPIVVLEGGKEIFICISLLSADDLSQMIVACMDTSSLVSVLVWLQLASTMMHHAVFVFAVLKWTISTSLVEQFHLVCKILFFFFFEMNNNGIITLKRNDASIDESASDEFA</sequence>
<reference evidence="2 3" key="1">
    <citation type="submission" date="2015-01" db="EMBL/GenBank/DDBJ databases">
        <title>Evolution of Trichinella species and genotypes.</title>
        <authorList>
            <person name="Korhonen P.K."/>
            <person name="Edoardo P."/>
            <person name="Giuseppe L.R."/>
            <person name="Gasser R.B."/>
        </authorList>
    </citation>
    <scope>NUCLEOTIDE SEQUENCE [LARGE SCALE GENOMIC DNA]</scope>
    <source>
        <strain evidence="2">ISS176</strain>
    </source>
</reference>
<proteinExistence type="predicted"/>
<protein>
    <submittedName>
        <fullName evidence="2">Uncharacterized protein</fullName>
    </submittedName>
</protein>
<evidence type="ECO:0000256" key="1">
    <source>
        <dbReference type="SAM" id="Phobius"/>
    </source>
</evidence>
<keyword evidence="1" id="KW-0472">Membrane</keyword>
<evidence type="ECO:0000313" key="3">
    <source>
        <dbReference type="Proteomes" id="UP000054826"/>
    </source>
</evidence>
<gene>
    <name evidence="2" type="ORF">T4C_12559</name>
</gene>
<evidence type="ECO:0000313" key="2">
    <source>
        <dbReference type="EMBL" id="KRZ40954.1"/>
    </source>
</evidence>
<keyword evidence="1" id="KW-1133">Transmembrane helix</keyword>
<organism evidence="2 3">
    <name type="scientific">Trichinella pseudospiralis</name>
    <name type="common">Parasitic roundworm</name>
    <dbReference type="NCBI Taxonomy" id="6337"/>
    <lineage>
        <taxon>Eukaryota</taxon>
        <taxon>Metazoa</taxon>
        <taxon>Ecdysozoa</taxon>
        <taxon>Nematoda</taxon>
        <taxon>Enoplea</taxon>
        <taxon>Dorylaimia</taxon>
        <taxon>Trichinellida</taxon>
        <taxon>Trichinellidae</taxon>
        <taxon>Trichinella</taxon>
    </lineage>
</organism>
<feature type="transmembrane region" description="Helical" evidence="1">
    <location>
        <begin position="145"/>
        <end position="165"/>
    </location>
</feature>
<keyword evidence="1" id="KW-0812">Transmembrane</keyword>
<dbReference type="Proteomes" id="UP000054826">
    <property type="component" value="Unassembled WGS sequence"/>
</dbReference>